<dbReference type="AlphaFoldDB" id="A0A9X3S9U9"/>
<proteinExistence type="predicted"/>
<dbReference type="GO" id="GO:0008168">
    <property type="term" value="F:methyltransferase activity"/>
    <property type="evidence" value="ECO:0007669"/>
    <property type="project" value="UniProtKB-KW"/>
</dbReference>
<sequence length="291" mass="32563">MSDDYERRTGGASDRLRHVYRVLGARRLRHVDAAARAVYIAWQRWRFATLLASDLESYRAYRRADHRGGPVRDTTERVRIKPLGGHAVELRPGTSDAQMLRETFRDNVHRPELRSGARNIVDIGANIGITVADNALRHPDARIVAVELDAGNVELARRNTARWADRATLLHGAAWVEDGEIAYVNEHGHEFGFFVADGGEARAPAFSMATILGHVPAGERVDFLKMDVEGVEAKLLVPAAPHWADRVDEIALQVHHDYTVEDCVRDLTALGFDARRDPRRIDFVRGQRSAG</sequence>
<dbReference type="Proteomes" id="UP001147653">
    <property type="component" value="Unassembled WGS sequence"/>
</dbReference>
<name>A0A9X3S9U9_9ACTN</name>
<keyword evidence="3" id="KW-1185">Reference proteome</keyword>
<dbReference type="GO" id="GO:0032259">
    <property type="term" value="P:methylation"/>
    <property type="evidence" value="ECO:0007669"/>
    <property type="project" value="UniProtKB-KW"/>
</dbReference>
<evidence type="ECO:0000259" key="1">
    <source>
        <dbReference type="Pfam" id="PF05050"/>
    </source>
</evidence>
<dbReference type="InterPro" id="IPR029063">
    <property type="entry name" value="SAM-dependent_MTases_sf"/>
</dbReference>
<gene>
    <name evidence="2" type="ORF">OJ997_22020</name>
</gene>
<comment type="caution">
    <text evidence="2">The sequence shown here is derived from an EMBL/GenBank/DDBJ whole genome shotgun (WGS) entry which is preliminary data.</text>
</comment>
<feature type="domain" description="Methyltransferase FkbM" evidence="1">
    <location>
        <begin position="122"/>
        <end position="246"/>
    </location>
</feature>
<accession>A0A9X3S9U9</accession>
<dbReference type="EMBL" id="JAPDDP010000045">
    <property type="protein sequence ID" value="MDA0183003.1"/>
    <property type="molecule type" value="Genomic_DNA"/>
</dbReference>
<keyword evidence="2" id="KW-0808">Transferase</keyword>
<dbReference type="InterPro" id="IPR006342">
    <property type="entry name" value="FkbM_mtfrase"/>
</dbReference>
<dbReference type="SUPFAM" id="SSF53335">
    <property type="entry name" value="S-adenosyl-L-methionine-dependent methyltransferases"/>
    <property type="match status" value="1"/>
</dbReference>
<keyword evidence="2" id="KW-0489">Methyltransferase</keyword>
<dbReference type="CDD" id="cd02440">
    <property type="entry name" value="AdoMet_MTases"/>
    <property type="match status" value="1"/>
</dbReference>
<organism evidence="2 3">
    <name type="scientific">Solirubrobacter phytolaccae</name>
    <dbReference type="NCBI Taxonomy" id="1404360"/>
    <lineage>
        <taxon>Bacteria</taxon>
        <taxon>Bacillati</taxon>
        <taxon>Actinomycetota</taxon>
        <taxon>Thermoleophilia</taxon>
        <taxon>Solirubrobacterales</taxon>
        <taxon>Solirubrobacteraceae</taxon>
        <taxon>Solirubrobacter</taxon>
    </lineage>
</organism>
<protein>
    <submittedName>
        <fullName evidence="2">FkbM family methyltransferase</fullName>
    </submittedName>
</protein>
<evidence type="ECO:0000313" key="2">
    <source>
        <dbReference type="EMBL" id="MDA0183003.1"/>
    </source>
</evidence>
<reference evidence="2" key="1">
    <citation type="submission" date="2022-10" db="EMBL/GenBank/DDBJ databases">
        <title>The WGS of Solirubrobacter phytolaccae KCTC 29190.</title>
        <authorList>
            <person name="Jiang Z."/>
        </authorList>
    </citation>
    <scope>NUCLEOTIDE SEQUENCE</scope>
    <source>
        <strain evidence="2">KCTC 29190</strain>
    </source>
</reference>
<dbReference type="RefSeq" id="WP_270027388.1">
    <property type="nucleotide sequence ID" value="NZ_JAPDDP010000045.1"/>
</dbReference>
<dbReference type="NCBIfam" id="TIGR01444">
    <property type="entry name" value="fkbM_fam"/>
    <property type="match status" value="1"/>
</dbReference>
<dbReference type="Gene3D" id="3.40.50.150">
    <property type="entry name" value="Vaccinia Virus protein VP39"/>
    <property type="match status" value="1"/>
</dbReference>
<evidence type="ECO:0000313" key="3">
    <source>
        <dbReference type="Proteomes" id="UP001147653"/>
    </source>
</evidence>
<dbReference type="Pfam" id="PF05050">
    <property type="entry name" value="Methyltransf_21"/>
    <property type="match status" value="1"/>
</dbReference>